<dbReference type="GO" id="GO:0016706">
    <property type="term" value="F:2-oxoglutarate-dependent dioxygenase activity"/>
    <property type="evidence" value="ECO:0007669"/>
    <property type="project" value="UniProtKB-ARBA"/>
</dbReference>
<reference evidence="1" key="1">
    <citation type="submission" date="2013-05" db="EMBL/GenBank/DDBJ databases">
        <title>Genome assembly of Cystobacter fuscus DSM 2262.</title>
        <authorList>
            <person name="Sharma G."/>
            <person name="Khatri I."/>
            <person name="Kaur C."/>
            <person name="Mayilraj S."/>
            <person name="Subramanian S."/>
        </authorList>
    </citation>
    <scope>NUCLEOTIDE SEQUENCE [LARGE SCALE GENOMIC DNA]</scope>
    <source>
        <strain evidence="1">DSM 2262</strain>
    </source>
</reference>
<protein>
    <recommendedName>
        <fullName evidence="3">Phytanoyl-CoA dioxygenase</fullName>
    </recommendedName>
</protein>
<dbReference type="eggNOG" id="COG5285">
    <property type="taxonomic scope" value="Bacteria"/>
</dbReference>
<keyword evidence="2" id="KW-1185">Reference proteome</keyword>
<dbReference type="InterPro" id="IPR051961">
    <property type="entry name" value="Fungal_Metabolite_Diox"/>
</dbReference>
<dbReference type="PANTHER" id="PTHR37563">
    <property type="entry name" value="PHYTANOYL-COA DIOXYGENASE FAMILY PROTEIN (AFU_ORTHOLOGUE AFUA_2G03330)"/>
    <property type="match status" value="1"/>
</dbReference>
<sequence length="325" mass="35978">MVGRMVGGRALAPGDVGMVVVGMNYDGQETQASMGMARTPAEELSSTSTRTFPRPSYEPASILGGLYGDGIIALKGAFERAWVQQVGEDIEQLFQEAIKRPGGALGRGPSRYYVEIHPERLRGFVDLVTHPWVVAVCEAVLGPEYKIVELGFDIPFPGAQNQPWHRDFPSPEATVKGRRLNSLAFNLTTVDVTEDMGPFEIAPGTQWDDSPEFDKGMFPPRSFYPRYLERAQRRMPKMGDISARSALTIHRGTANHSDKSRPTLVLGVDAPDGRNAERHDLQLSRSFVETLPELVRQHLIYRVVGELEPIVQAHTIEGLVKPDDT</sequence>
<evidence type="ECO:0000313" key="2">
    <source>
        <dbReference type="Proteomes" id="UP000011682"/>
    </source>
</evidence>
<evidence type="ECO:0000313" key="1">
    <source>
        <dbReference type="EMBL" id="EPX63576.1"/>
    </source>
</evidence>
<organism evidence="1 2">
    <name type="scientific">Cystobacter fuscus (strain ATCC 25194 / DSM 2262 / NBRC 100088 / M29)</name>
    <dbReference type="NCBI Taxonomy" id="1242864"/>
    <lineage>
        <taxon>Bacteria</taxon>
        <taxon>Pseudomonadati</taxon>
        <taxon>Myxococcota</taxon>
        <taxon>Myxococcia</taxon>
        <taxon>Myxococcales</taxon>
        <taxon>Cystobacterineae</taxon>
        <taxon>Archangiaceae</taxon>
        <taxon>Cystobacter</taxon>
    </lineage>
</organism>
<dbReference type="Pfam" id="PF05721">
    <property type="entry name" value="PhyH"/>
    <property type="match status" value="1"/>
</dbReference>
<gene>
    <name evidence="1" type="ORF">D187_005983</name>
</gene>
<dbReference type="EMBL" id="ANAH02000005">
    <property type="protein sequence ID" value="EPX63576.1"/>
    <property type="molecule type" value="Genomic_DNA"/>
</dbReference>
<dbReference type="AlphaFoldDB" id="S9PKQ7"/>
<dbReference type="Proteomes" id="UP000011682">
    <property type="component" value="Unassembled WGS sequence"/>
</dbReference>
<proteinExistence type="predicted"/>
<evidence type="ECO:0008006" key="3">
    <source>
        <dbReference type="Google" id="ProtNLM"/>
    </source>
</evidence>
<dbReference type="InterPro" id="IPR008775">
    <property type="entry name" value="Phytyl_CoA_dOase-like"/>
</dbReference>
<name>S9PKQ7_CYSF2</name>
<accession>S9PKQ7</accession>
<comment type="caution">
    <text evidence="1">The sequence shown here is derived from an EMBL/GenBank/DDBJ whole genome shotgun (WGS) entry which is preliminary data.</text>
</comment>
<dbReference type="SUPFAM" id="SSF51197">
    <property type="entry name" value="Clavaminate synthase-like"/>
    <property type="match status" value="1"/>
</dbReference>
<dbReference type="PANTHER" id="PTHR37563:SF2">
    <property type="entry name" value="PHYTANOYL-COA DIOXYGENASE FAMILY PROTEIN (AFU_ORTHOLOGUE AFUA_2G03330)"/>
    <property type="match status" value="1"/>
</dbReference>
<dbReference type="Gene3D" id="2.60.120.620">
    <property type="entry name" value="q2cbj1_9rhob like domain"/>
    <property type="match status" value="1"/>
</dbReference>